<dbReference type="AlphaFoldDB" id="A0A8W7PVD2"/>
<reference evidence="2" key="1">
    <citation type="submission" date="2022-08" db="UniProtKB">
        <authorList>
            <consortium name="EnsemblMetazoa"/>
        </authorList>
    </citation>
    <scope>IDENTIFICATION</scope>
</reference>
<sequence>MEFGYYHDIPAVISLLESSRYSFRFTVLQHAPLEAKVIVRRVHHPADVSISFAWMRVISMSAGWPMSADSRNGTPCTALPATFSSLRCRTGTGLPTASPPAPPGGSGTAGYRALPAAGPPGVPLGASVSSAGCAGPPPRRSIKMKSSAAGG</sequence>
<evidence type="ECO:0000313" key="2">
    <source>
        <dbReference type="EnsemblMetazoa" id="ACOM037857-PA.1"/>
    </source>
</evidence>
<dbReference type="Proteomes" id="UP000075882">
    <property type="component" value="Unassembled WGS sequence"/>
</dbReference>
<accession>A0A8W7PVD2</accession>
<name>A0A8W7PVD2_ANOCL</name>
<proteinExistence type="predicted"/>
<evidence type="ECO:0000256" key="1">
    <source>
        <dbReference type="SAM" id="MobiDB-lite"/>
    </source>
</evidence>
<protein>
    <submittedName>
        <fullName evidence="2">Uncharacterized protein</fullName>
    </submittedName>
</protein>
<organism evidence="2">
    <name type="scientific">Anopheles coluzzii</name>
    <name type="common">African malaria mosquito</name>
    <dbReference type="NCBI Taxonomy" id="1518534"/>
    <lineage>
        <taxon>Eukaryota</taxon>
        <taxon>Metazoa</taxon>
        <taxon>Ecdysozoa</taxon>
        <taxon>Arthropoda</taxon>
        <taxon>Hexapoda</taxon>
        <taxon>Insecta</taxon>
        <taxon>Pterygota</taxon>
        <taxon>Neoptera</taxon>
        <taxon>Endopterygota</taxon>
        <taxon>Diptera</taxon>
        <taxon>Nematocera</taxon>
        <taxon>Culicoidea</taxon>
        <taxon>Culicidae</taxon>
        <taxon>Anophelinae</taxon>
        <taxon>Anopheles</taxon>
    </lineage>
</organism>
<feature type="region of interest" description="Disordered" evidence="1">
    <location>
        <begin position="90"/>
        <end position="151"/>
    </location>
</feature>
<dbReference type="EnsemblMetazoa" id="ACOM037857-RA">
    <property type="protein sequence ID" value="ACOM037857-PA.1"/>
    <property type="gene ID" value="ACOM037857"/>
</dbReference>